<comment type="caution">
    <text evidence="6">The sequence shown here is derived from an EMBL/GenBank/DDBJ whole genome shotgun (WGS) entry which is preliminary data.</text>
</comment>
<dbReference type="NCBIfam" id="NF001099">
    <property type="entry name" value="PRK00132.1"/>
    <property type="match status" value="1"/>
</dbReference>
<organism evidence="6 7">
    <name type="scientific">Acaulospora morrowiae</name>
    <dbReference type="NCBI Taxonomy" id="94023"/>
    <lineage>
        <taxon>Eukaryota</taxon>
        <taxon>Fungi</taxon>
        <taxon>Fungi incertae sedis</taxon>
        <taxon>Mucoromycota</taxon>
        <taxon>Glomeromycotina</taxon>
        <taxon>Glomeromycetes</taxon>
        <taxon>Diversisporales</taxon>
        <taxon>Acaulosporaceae</taxon>
        <taxon>Acaulospora</taxon>
    </lineage>
</organism>
<dbReference type="PANTHER" id="PTHR21569">
    <property type="entry name" value="RIBOSOMAL PROTEIN S9"/>
    <property type="match status" value="1"/>
</dbReference>
<evidence type="ECO:0000256" key="3">
    <source>
        <dbReference type="ARBA" id="ARBA00023274"/>
    </source>
</evidence>
<proteinExistence type="inferred from homology"/>
<dbReference type="InterPro" id="IPR014721">
    <property type="entry name" value="Ribsml_uS5_D2-typ_fold_subgr"/>
</dbReference>
<dbReference type="GO" id="GO:0003735">
    <property type="term" value="F:structural constituent of ribosome"/>
    <property type="evidence" value="ECO:0007669"/>
    <property type="project" value="InterPro"/>
</dbReference>
<evidence type="ECO:0000256" key="5">
    <source>
        <dbReference type="ARBA" id="ARBA00042623"/>
    </source>
</evidence>
<dbReference type="Pfam" id="PF00380">
    <property type="entry name" value="Ribosomal_S9"/>
    <property type="match status" value="1"/>
</dbReference>
<keyword evidence="3" id="KW-0687">Ribonucleoprotein</keyword>
<dbReference type="GO" id="GO:0005763">
    <property type="term" value="C:mitochondrial small ribosomal subunit"/>
    <property type="evidence" value="ECO:0007669"/>
    <property type="project" value="TreeGrafter"/>
</dbReference>
<evidence type="ECO:0000256" key="1">
    <source>
        <dbReference type="ARBA" id="ARBA00005251"/>
    </source>
</evidence>
<reference evidence="6" key="1">
    <citation type="submission" date="2021-06" db="EMBL/GenBank/DDBJ databases">
        <authorList>
            <person name="Kallberg Y."/>
            <person name="Tangrot J."/>
            <person name="Rosling A."/>
        </authorList>
    </citation>
    <scope>NUCLEOTIDE SEQUENCE</scope>
    <source>
        <strain evidence="6">CL551</strain>
    </source>
</reference>
<accession>A0A9N8W6W1</accession>
<evidence type="ECO:0000256" key="4">
    <source>
        <dbReference type="ARBA" id="ARBA00039318"/>
    </source>
</evidence>
<dbReference type="Gene3D" id="3.30.230.10">
    <property type="match status" value="1"/>
</dbReference>
<evidence type="ECO:0000256" key="2">
    <source>
        <dbReference type="ARBA" id="ARBA00022980"/>
    </source>
</evidence>
<dbReference type="FunFam" id="3.30.230.10:FF:000001">
    <property type="entry name" value="30S ribosomal protein S9"/>
    <property type="match status" value="1"/>
</dbReference>
<keyword evidence="2" id="KW-0689">Ribosomal protein</keyword>
<gene>
    <name evidence="6" type="ORF">AMORRO_LOCUS2127</name>
</gene>
<keyword evidence="7" id="KW-1185">Reference proteome</keyword>
<evidence type="ECO:0000313" key="7">
    <source>
        <dbReference type="Proteomes" id="UP000789342"/>
    </source>
</evidence>
<evidence type="ECO:0000313" key="6">
    <source>
        <dbReference type="EMBL" id="CAG8477103.1"/>
    </source>
</evidence>
<dbReference type="AlphaFoldDB" id="A0A9N8W6W1"/>
<dbReference type="Proteomes" id="UP000789342">
    <property type="component" value="Unassembled WGS sequence"/>
</dbReference>
<dbReference type="PANTHER" id="PTHR21569:SF1">
    <property type="entry name" value="SMALL RIBOSOMAL SUBUNIT PROTEIN US9M"/>
    <property type="match status" value="1"/>
</dbReference>
<dbReference type="GO" id="GO:0003723">
    <property type="term" value="F:RNA binding"/>
    <property type="evidence" value="ECO:0007669"/>
    <property type="project" value="TreeGrafter"/>
</dbReference>
<dbReference type="InterPro" id="IPR020568">
    <property type="entry name" value="Ribosomal_Su5_D2-typ_SF"/>
</dbReference>
<sequence length="299" mass="34419">MFLNAGIRLTQNLWRSSSFKHSCIGNITVPKTSILRCLATSPGQTLQLKTDELDILMPRERPESISYFTAKPTYNDLLIQLNELVTKYKNYKTAKRDDKNISLWKLKNRLEVDLGVELKFNQYDIITKMLHRLDAVVPESAPELHEFLDLFRRQDPEKAKKELQANKKLDEYQRAYSVGKRKEAVAHVWVVEGEGQMKINGEPLVDYMSLLEYRERILMPFQVTNSLGKYNVWIRVLGGGISGQAGAIAHGISKCLLIHDPDLKPALRKAKLITRDSRRVERKKPGLAKARKAYTWVKR</sequence>
<name>A0A9N8W6W1_9GLOM</name>
<dbReference type="EMBL" id="CAJVPV010000868">
    <property type="protein sequence ID" value="CAG8477103.1"/>
    <property type="molecule type" value="Genomic_DNA"/>
</dbReference>
<dbReference type="SUPFAM" id="SSF54211">
    <property type="entry name" value="Ribosomal protein S5 domain 2-like"/>
    <property type="match status" value="1"/>
</dbReference>
<comment type="similarity">
    <text evidence="1">Belongs to the universal ribosomal protein uS9 family.</text>
</comment>
<dbReference type="GO" id="GO:0006412">
    <property type="term" value="P:translation"/>
    <property type="evidence" value="ECO:0007669"/>
    <property type="project" value="InterPro"/>
</dbReference>
<dbReference type="InterPro" id="IPR000754">
    <property type="entry name" value="Ribosomal_uS9"/>
</dbReference>
<protein>
    <recommendedName>
        <fullName evidence="4">Small ribosomal subunit protein uS9m</fullName>
    </recommendedName>
    <alternativeName>
        <fullName evidence="5">37S ribosomal protein S9, mitochondrial</fullName>
    </alternativeName>
</protein>
<dbReference type="InterPro" id="IPR023035">
    <property type="entry name" value="Ribosomal_uS9_bac/plastid"/>
</dbReference>
<dbReference type="OrthoDB" id="10254627at2759"/>